<keyword evidence="5 10" id="KW-0547">Nucleotide-binding</keyword>
<dbReference type="SUPFAM" id="SSF56112">
    <property type="entry name" value="Protein kinase-like (PK-like)"/>
    <property type="match status" value="1"/>
</dbReference>
<dbReference type="NCBIfam" id="NF033059">
    <property type="entry name" value="APH_3p_I"/>
    <property type="match status" value="1"/>
</dbReference>
<name>A0ABU0J5M7_9HYPH</name>
<keyword evidence="13" id="KW-1185">Reference proteome</keyword>
<keyword evidence="8 10" id="KW-0046">Antibiotic resistance</keyword>
<dbReference type="Gene3D" id="3.90.1200.10">
    <property type="match status" value="1"/>
</dbReference>
<keyword evidence="6 10" id="KW-0418">Kinase</keyword>
<evidence type="ECO:0000256" key="1">
    <source>
        <dbReference type="ARBA" id="ARBA00006219"/>
    </source>
</evidence>
<keyword evidence="7 10" id="KW-0067">ATP-binding</keyword>
<dbReference type="InterPro" id="IPR011009">
    <property type="entry name" value="Kinase-like_dom_sf"/>
</dbReference>
<dbReference type="InterPro" id="IPR002575">
    <property type="entry name" value="Aminoglycoside_PTrfase"/>
</dbReference>
<proteinExistence type="inferred from homology"/>
<dbReference type="InterPro" id="IPR024165">
    <property type="entry name" value="Kan/Strep_kinase"/>
</dbReference>
<dbReference type="PIRSF" id="PIRSF000706">
    <property type="entry name" value="Kanamycin_kin"/>
    <property type="match status" value="1"/>
</dbReference>
<evidence type="ECO:0000256" key="9">
    <source>
        <dbReference type="ARBA" id="ARBA00048925"/>
    </source>
</evidence>
<dbReference type="PANTHER" id="PTHR21310:SF41">
    <property type="entry name" value="3'-PHOSPHOTRANSFERASE, PUTATIVE-RELATED"/>
    <property type="match status" value="1"/>
</dbReference>
<evidence type="ECO:0000256" key="7">
    <source>
        <dbReference type="ARBA" id="ARBA00022840"/>
    </source>
</evidence>
<dbReference type="EC" id="2.7.1.95" evidence="2"/>
<comment type="catalytic activity">
    <reaction evidence="9">
        <text>kanamycin A + ATP = kanamycin 3'-phosphate + ADP + H(+)</text>
        <dbReference type="Rhea" id="RHEA:24256"/>
        <dbReference type="ChEBI" id="CHEBI:15378"/>
        <dbReference type="ChEBI" id="CHEBI:30616"/>
        <dbReference type="ChEBI" id="CHEBI:57909"/>
        <dbReference type="ChEBI" id="CHEBI:58214"/>
        <dbReference type="ChEBI" id="CHEBI:456216"/>
        <dbReference type="EC" id="2.7.1.95"/>
    </reaction>
</comment>
<comment type="caution">
    <text evidence="12">The sequence shown here is derived from an EMBL/GenBank/DDBJ whole genome shotgun (WGS) entry which is preliminary data.</text>
</comment>
<evidence type="ECO:0000313" key="13">
    <source>
        <dbReference type="Proteomes" id="UP001242480"/>
    </source>
</evidence>
<keyword evidence="4 10" id="KW-0808">Transferase</keyword>
<dbReference type="CDD" id="cd05150">
    <property type="entry name" value="APH"/>
    <property type="match status" value="1"/>
</dbReference>
<reference evidence="12 13" key="1">
    <citation type="submission" date="2023-07" db="EMBL/GenBank/DDBJ databases">
        <title>Genomic Encyclopedia of Type Strains, Phase IV (KMG-IV): sequencing the most valuable type-strain genomes for metagenomic binning, comparative biology and taxonomic classification.</title>
        <authorList>
            <person name="Goeker M."/>
        </authorList>
    </citation>
    <scope>NUCLEOTIDE SEQUENCE [LARGE SCALE GENOMIC DNA]</scope>
    <source>
        <strain evidence="12 13">DSM 19619</strain>
    </source>
</reference>
<dbReference type="Gene3D" id="3.30.200.20">
    <property type="entry name" value="Phosphorylase Kinase, domain 1"/>
    <property type="match status" value="1"/>
</dbReference>
<accession>A0ABU0J5M7</accession>
<protein>
    <recommendedName>
        <fullName evidence="3">Aminoglycoside 3'-phosphotransferase</fullName>
        <ecNumber evidence="2">2.7.1.95</ecNumber>
    </recommendedName>
</protein>
<evidence type="ECO:0000256" key="4">
    <source>
        <dbReference type="ARBA" id="ARBA00022679"/>
    </source>
</evidence>
<comment type="similarity">
    <text evidence="1 10">Belongs to the aminoglycoside phosphotransferase family.</text>
</comment>
<sequence>MTTTTREEACAAVPVPASLSGELAGYQWMRDHVGESGGEVYRLHGKPGAPDLFLKTGRDLSADDLANEMVRLRWLAGYLPVPDVRHFVGSPDDAWLLMTALPGKTACQVLQANPDAGLAVVDALAEFLRQLHAIPIGACPFNADHAYRLAHARMRIDAGLVEEDDFDEEREGWTAEQVWEAMNRLLPLSPDPVVTHGDFSLDNLLMLDGRVVGCIDVGRAGIADRYQDLAILWNCLGEFDALLQERLLARYGIACADQRRLQFHLLLDELF</sequence>
<organism evidence="12 13">
    <name type="scientific">Labrys wisconsinensis</name>
    <dbReference type="NCBI Taxonomy" id="425677"/>
    <lineage>
        <taxon>Bacteria</taxon>
        <taxon>Pseudomonadati</taxon>
        <taxon>Pseudomonadota</taxon>
        <taxon>Alphaproteobacteria</taxon>
        <taxon>Hyphomicrobiales</taxon>
        <taxon>Xanthobacteraceae</taxon>
        <taxon>Labrys</taxon>
    </lineage>
</organism>
<evidence type="ECO:0000256" key="2">
    <source>
        <dbReference type="ARBA" id="ARBA00012193"/>
    </source>
</evidence>
<evidence type="ECO:0000256" key="8">
    <source>
        <dbReference type="ARBA" id="ARBA00023251"/>
    </source>
</evidence>
<evidence type="ECO:0000256" key="6">
    <source>
        <dbReference type="ARBA" id="ARBA00022777"/>
    </source>
</evidence>
<dbReference type="Proteomes" id="UP001242480">
    <property type="component" value="Unassembled WGS sequence"/>
</dbReference>
<dbReference type="NCBIfam" id="NF033068">
    <property type="entry name" value="APH_3p"/>
    <property type="match status" value="1"/>
</dbReference>
<dbReference type="Pfam" id="PF01636">
    <property type="entry name" value="APH"/>
    <property type="match status" value="1"/>
</dbReference>
<dbReference type="PANTHER" id="PTHR21310">
    <property type="entry name" value="AMINOGLYCOSIDE PHOSPHOTRANSFERASE-RELATED-RELATED"/>
    <property type="match status" value="1"/>
</dbReference>
<gene>
    <name evidence="12" type="ORF">QO011_001599</name>
</gene>
<evidence type="ECO:0000256" key="3">
    <source>
        <dbReference type="ARBA" id="ARBA00017903"/>
    </source>
</evidence>
<dbReference type="EMBL" id="JAUSVX010000002">
    <property type="protein sequence ID" value="MDQ0468599.1"/>
    <property type="molecule type" value="Genomic_DNA"/>
</dbReference>
<evidence type="ECO:0000259" key="11">
    <source>
        <dbReference type="Pfam" id="PF01636"/>
    </source>
</evidence>
<dbReference type="InterPro" id="IPR051678">
    <property type="entry name" value="AGP_Transferase"/>
</dbReference>
<feature type="domain" description="Aminoglycoside phosphotransferase" evidence="11">
    <location>
        <begin position="39"/>
        <end position="263"/>
    </location>
</feature>
<evidence type="ECO:0000256" key="5">
    <source>
        <dbReference type="ARBA" id="ARBA00022741"/>
    </source>
</evidence>
<evidence type="ECO:0000256" key="10">
    <source>
        <dbReference type="PIRNR" id="PIRNR000706"/>
    </source>
</evidence>
<dbReference type="GO" id="GO:0008910">
    <property type="term" value="F:kanamycin kinase activity"/>
    <property type="evidence" value="ECO:0007669"/>
    <property type="project" value="UniProtKB-EC"/>
</dbReference>
<dbReference type="RefSeq" id="WP_307270024.1">
    <property type="nucleotide sequence ID" value="NZ_JAUSVX010000002.1"/>
</dbReference>
<evidence type="ECO:0000313" key="12">
    <source>
        <dbReference type="EMBL" id="MDQ0468599.1"/>
    </source>
</evidence>